<comment type="caution">
    <text evidence="2">The sequence shown here is derived from an EMBL/GenBank/DDBJ whole genome shotgun (WGS) entry which is preliminary data.</text>
</comment>
<evidence type="ECO:0008006" key="4">
    <source>
        <dbReference type="Google" id="ProtNLM"/>
    </source>
</evidence>
<proteinExistence type="predicted"/>
<keyword evidence="1" id="KW-1133">Transmembrane helix</keyword>
<dbReference type="Gene3D" id="2.20.28.30">
    <property type="entry name" value="RNA polymerase ii, chain L"/>
    <property type="match status" value="2"/>
</dbReference>
<keyword evidence="1" id="KW-0472">Membrane</keyword>
<dbReference type="Proteomes" id="UP000462363">
    <property type="component" value="Unassembled WGS sequence"/>
</dbReference>
<evidence type="ECO:0000313" key="3">
    <source>
        <dbReference type="Proteomes" id="UP000462363"/>
    </source>
</evidence>
<keyword evidence="1" id="KW-0812">Transmembrane</keyword>
<reference evidence="2 3" key="1">
    <citation type="submission" date="2019-08" db="EMBL/GenBank/DDBJ databases">
        <title>In-depth cultivation of the pig gut microbiome towards novel bacterial diversity and tailored functional studies.</title>
        <authorList>
            <person name="Wylensek D."/>
            <person name="Hitch T.C.A."/>
            <person name="Clavel T."/>
        </authorList>
    </citation>
    <scope>NUCLEOTIDE SEQUENCE [LARGE SCALE GENOMIC DNA]</scope>
    <source>
        <strain evidence="2 3">BL-389-WT-3D</strain>
    </source>
</reference>
<accession>A0A844F567</accession>
<name>A0A844F567_CLOSV</name>
<evidence type="ECO:0000256" key="1">
    <source>
        <dbReference type="SAM" id="Phobius"/>
    </source>
</evidence>
<dbReference type="AlphaFoldDB" id="A0A844F567"/>
<sequence>MSVKEYKCPCCGGNLVFNSDTQKLHCPSCDNEMDMETYQEYAKVVESTEQKKDTYDWGTTDFGRTGEWVVKEDGSRVYKCPSCGGEIEARETTAATKCPYCDSPVILPEQVSGGFKPDLIVPFQLDAKAAKEAYKGFCKKKALLPRSFQSDQKIKEITGIYVPFWLFSCQAEGTINYNGQRIKKWKDQQYEYIQTDYYLVSREGRVSFDYVPVDGSVEMDDAYMESIEPYDMSKAVSFDEAYLSGYEAIKYDVSKDESRGRAQERIKTSFQDILKQSVDKKEYDILMLKNSQIGCTNGSVHYALLPVWVVKVEYKDKIYRFAMNGQTGKLVGELPVDSGLFWKNALGFFAGSSIAVYMLIMLVRLFL</sequence>
<gene>
    <name evidence="2" type="ORF">FYJ37_07750</name>
</gene>
<evidence type="ECO:0000313" key="2">
    <source>
        <dbReference type="EMBL" id="MSS40243.1"/>
    </source>
</evidence>
<dbReference type="EMBL" id="VUMB01000013">
    <property type="protein sequence ID" value="MSS40243.1"/>
    <property type="molecule type" value="Genomic_DNA"/>
</dbReference>
<organism evidence="2 3">
    <name type="scientific">Clostridium scindens (strain JCM 10418 / VPI 12708)</name>
    <dbReference type="NCBI Taxonomy" id="29347"/>
    <lineage>
        <taxon>Bacteria</taxon>
        <taxon>Bacillati</taxon>
        <taxon>Bacillota</taxon>
        <taxon>Clostridia</taxon>
        <taxon>Lachnospirales</taxon>
        <taxon>Lachnospiraceae</taxon>
    </lineage>
</organism>
<feature type="transmembrane region" description="Helical" evidence="1">
    <location>
        <begin position="345"/>
        <end position="366"/>
    </location>
</feature>
<protein>
    <recommendedName>
        <fullName evidence="4">DNA-directed RNA polymerase subunit P</fullName>
    </recommendedName>
</protein>
<dbReference type="RefSeq" id="WP_009249197.1">
    <property type="nucleotide sequence ID" value="NZ_AP024846.1"/>
</dbReference>